<dbReference type="GO" id="GO:0030288">
    <property type="term" value="C:outer membrane-bounded periplasmic space"/>
    <property type="evidence" value="ECO:0007669"/>
    <property type="project" value="TreeGrafter"/>
</dbReference>
<sequence>AQGYQFRATKDATGTPITLRAAFGPDGSALRIPQEMQEHRFLAARPVELLTDVLADEAARAPAFGLDNALRLPFRVAAKTGTSRAHVDNWAAGFTRERTVAVWVGNFDGTPMRGVSGITGAGPVFARVMALAMRGIRAAPLVDRSHFEAAEICPLSGERAGPNCPGAMKEVYLPGTAPRHDCKMHRSDGALDVGPAYLAWAQAEGLASNSLSNEGGPGMEPGFILPANGDEFLVEPELPESAQAVPVRVMAPRGAKLLELRTDDGRRIELRPPFVTRLPAVEGERRLELWAPGGSAPLAVTRYRVR</sequence>
<dbReference type="Gene3D" id="3.40.710.10">
    <property type="entry name" value="DD-peptidase/beta-lactamase superfamily"/>
    <property type="match status" value="1"/>
</dbReference>
<evidence type="ECO:0000256" key="2">
    <source>
        <dbReference type="ARBA" id="ARBA00022679"/>
    </source>
</evidence>
<reference evidence="4" key="1">
    <citation type="submission" date="2018-09" db="EMBL/GenBank/DDBJ databases">
        <authorList>
            <person name="Livingstone P.G."/>
            <person name="Whitworth D.E."/>
        </authorList>
    </citation>
    <scope>NUCLEOTIDE SEQUENCE [LARGE SCALE GENOMIC DNA]</scope>
    <source>
        <strain evidence="4">AB050A</strain>
    </source>
</reference>
<gene>
    <name evidence="3" type="ORF">D7W81_11300</name>
</gene>
<keyword evidence="2" id="KW-0808">Transferase</keyword>
<name>A0A3A8QMY8_9BACT</name>
<keyword evidence="1" id="KW-0328">Glycosyltransferase</keyword>
<dbReference type="GO" id="GO:0009252">
    <property type="term" value="P:peptidoglycan biosynthetic process"/>
    <property type="evidence" value="ECO:0007669"/>
    <property type="project" value="TreeGrafter"/>
</dbReference>
<comment type="caution">
    <text evidence="3">The sequence shown here is derived from an EMBL/GenBank/DDBJ whole genome shotgun (WGS) entry which is preliminary data.</text>
</comment>
<dbReference type="InterPro" id="IPR050396">
    <property type="entry name" value="Glycosyltr_51/Transpeptidase"/>
</dbReference>
<protein>
    <submittedName>
        <fullName evidence="3">Penicillin-binding protein 1C</fullName>
    </submittedName>
</protein>
<dbReference type="SUPFAM" id="SSF56601">
    <property type="entry name" value="beta-lactamase/transpeptidase-like"/>
    <property type="match status" value="1"/>
</dbReference>
<evidence type="ECO:0000313" key="4">
    <source>
        <dbReference type="Proteomes" id="UP000267003"/>
    </source>
</evidence>
<keyword evidence="4" id="KW-1185">Reference proteome</keyword>
<evidence type="ECO:0000256" key="1">
    <source>
        <dbReference type="ARBA" id="ARBA00022676"/>
    </source>
</evidence>
<organism evidence="3 4">
    <name type="scientific">Corallococcus aberystwythensis</name>
    <dbReference type="NCBI Taxonomy" id="2316722"/>
    <lineage>
        <taxon>Bacteria</taxon>
        <taxon>Pseudomonadati</taxon>
        <taxon>Myxococcota</taxon>
        <taxon>Myxococcia</taxon>
        <taxon>Myxococcales</taxon>
        <taxon>Cystobacterineae</taxon>
        <taxon>Myxococcaceae</taxon>
        <taxon>Corallococcus</taxon>
    </lineage>
</organism>
<dbReference type="Proteomes" id="UP000267003">
    <property type="component" value="Unassembled WGS sequence"/>
</dbReference>
<dbReference type="InterPro" id="IPR012338">
    <property type="entry name" value="Beta-lactam/transpept-like"/>
</dbReference>
<accession>A0A3A8QMY8</accession>
<proteinExistence type="predicted"/>
<evidence type="ECO:0000313" key="3">
    <source>
        <dbReference type="EMBL" id="RKH69188.1"/>
    </source>
</evidence>
<dbReference type="AlphaFoldDB" id="A0A3A8QMY8"/>
<dbReference type="PANTHER" id="PTHR32282">
    <property type="entry name" value="BINDING PROTEIN TRANSPEPTIDASE, PUTATIVE-RELATED"/>
    <property type="match status" value="1"/>
</dbReference>
<dbReference type="EMBL" id="RAWK01000055">
    <property type="protein sequence ID" value="RKH69188.1"/>
    <property type="molecule type" value="Genomic_DNA"/>
</dbReference>
<feature type="non-terminal residue" evidence="3">
    <location>
        <position position="1"/>
    </location>
</feature>
<dbReference type="GO" id="GO:0008955">
    <property type="term" value="F:peptidoglycan glycosyltransferase activity"/>
    <property type="evidence" value="ECO:0007669"/>
    <property type="project" value="TreeGrafter"/>
</dbReference>
<dbReference type="PANTHER" id="PTHR32282:SF33">
    <property type="entry name" value="PEPTIDOGLYCAN GLYCOSYLTRANSFERASE"/>
    <property type="match status" value="1"/>
</dbReference>